<name>A0AAD5YF57_9APHY</name>
<sequence>MSTALKTSLRHCSLSRPPKTIRSPTCRTFCSSSQRQLALAAPTIDTPGSPVVESRDRDKRELIEELKLHDLEVVLSRNAPHRRVWGCYVDLLNFVRPAKVPLELHQKVLRQCTLPPKQARVEMAKLLLEGSRPRYSHVHEIRFQSIIHNIREAGHYPTLDDYHFILEQFAAVGHHLGAVKVLQEITSFGLAKTPKTYGLCLQALCHRLKLPCYHKLRPHLVVETSNICMKLLNEMWAVNIPFTSVNVDLAIRVLKETLDLEVLQKLLKVAYGIDLAFPDRPPLEFWDQDRTKDVPREGDLASHVPTPQPFSTAALNTTIDVLGRIGNISKLVQAFEVLTTPLPSHAPAVPASSFYDDEDDDFGVSSPAVAPYVQPHATPNTTTYSMLIRWISQAGHATLMRHYLLAAMQYDREVDRKLRGDCLIKPRNEILALHMAVNRNMIMPIFSEANTDKNMELMHWIALRLQRVLRRKRFDLVYYKDIREKWRAEDELESSKSEVEDEVSKPVLEAPTTIPRPSEGAKSSVEDIGIPLDHFDVDLDAPAVPEPPPPKKFNIDLHITILERDKASLTELQKYITHIIGRTCQRIKERLGRRIWADKNVYLRTVKGRTRITRDEWRGIVNYRPERVPLPRWDSPGQFQREKAPHLAPYRQRMARRSEHTRSILGV</sequence>
<comment type="caution">
    <text evidence="1">The sequence shown here is derived from an EMBL/GenBank/DDBJ whole genome shotgun (WGS) entry which is preliminary data.</text>
</comment>
<dbReference type="AlphaFoldDB" id="A0AAD5YF57"/>
<evidence type="ECO:0000313" key="1">
    <source>
        <dbReference type="EMBL" id="KAJ3485353.1"/>
    </source>
</evidence>
<proteinExistence type="predicted"/>
<reference evidence="1" key="1">
    <citation type="submission" date="2022-07" db="EMBL/GenBank/DDBJ databases">
        <title>Genome Sequence of Physisporinus lineatus.</title>
        <authorList>
            <person name="Buettner E."/>
        </authorList>
    </citation>
    <scope>NUCLEOTIDE SEQUENCE</scope>
    <source>
        <strain evidence="1">VT162</strain>
    </source>
</reference>
<organism evidence="1 2">
    <name type="scientific">Meripilus lineatus</name>
    <dbReference type="NCBI Taxonomy" id="2056292"/>
    <lineage>
        <taxon>Eukaryota</taxon>
        <taxon>Fungi</taxon>
        <taxon>Dikarya</taxon>
        <taxon>Basidiomycota</taxon>
        <taxon>Agaricomycotina</taxon>
        <taxon>Agaricomycetes</taxon>
        <taxon>Polyporales</taxon>
        <taxon>Meripilaceae</taxon>
        <taxon>Meripilus</taxon>
    </lineage>
</organism>
<keyword evidence="2" id="KW-1185">Reference proteome</keyword>
<evidence type="ECO:0000313" key="2">
    <source>
        <dbReference type="Proteomes" id="UP001212997"/>
    </source>
</evidence>
<accession>A0AAD5YF57</accession>
<gene>
    <name evidence="1" type="ORF">NLI96_g5019</name>
</gene>
<protein>
    <submittedName>
        <fullName evidence="1">Uncharacterized protein</fullName>
    </submittedName>
</protein>
<dbReference type="EMBL" id="JANAWD010000156">
    <property type="protein sequence ID" value="KAJ3485353.1"/>
    <property type="molecule type" value="Genomic_DNA"/>
</dbReference>
<dbReference type="Proteomes" id="UP001212997">
    <property type="component" value="Unassembled WGS sequence"/>
</dbReference>